<organism evidence="2 3">
    <name type="scientific">Extremus antarcticus</name>
    <dbReference type="NCBI Taxonomy" id="702011"/>
    <lineage>
        <taxon>Eukaryota</taxon>
        <taxon>Fungi</taxon>
        <taxon>Dikarya</taxon>
        <taxon>Ascomycota</taxon>
        <taxon>Pezizomycotina</taxon>
        <taxon>Dothideomycetes</taxon>
        <taxon>Dothideomycetidae</taxon>
        <taxon>Mycosphaerellales</taxon>
        <taxon>Extremaceae</taxon>
        <taxon>Extremus</taxon>
    </lineage>
</organism>
<evidence type="ECO:0000313" key="2">
    <source>
        <dbReference type="EMBL" id="KAK3057315.1"/>
    </source>
</evidence>
<accession>A0AAJ0LVQ9</accession>
<comment type="caution">
    <text evidence="2">The sequence shown here is derived from an EMBL/GenBank/DDBJ whole genome shotgun (WGS) entry which is preliminary data.</text>
</comment>
<dbReference type="Pfam" id="PF11951">
    <property type="entry name" value="Fungal_trans_2"/>
    <property type="match status" value="1"/>
</dbReference>
<dbReference type="AlphaFoldDB" id="A0AAJ0LVQ9"/>
<dbReference type="PANTHER" id="PTHR47657:SF12">
    <property type="entry name" value="ZN(II)2CYS6 TRANSCRIPTION FACTOR (EUROFUNG)"/>
    <property type="match status" value="1"/>
</dbReference>
<feature type="compositionally biased region" description="Polar residues" evidence="1">
    <location>
        <begin position="1"/>
        <end position="16"/>
    </location>
</feature>
<protein>
    <submittedName>
        <fullName evidence="2">Uncharacterized protein</fullName>
    </submittedName>
</protein>
<proteinExistence type="predicted"/>
<evidence type="ECO:0000313" key="3">
    <source>
        <dbReference type="Proteomes" id="UP001271007"/>
    </source>
</evidence>
<dbReference type="PANTHER" id="PTHR47657">
    <property type="entry name" value="STEROL REGULATORY ELEMENT-BINDING PROTEIN ECM22"/>
    <property type="match status" value="1"/>
</dbReference>
<dbReference type="GO" id="GO:0000981">
    <property type="term" value="F:DNA-binding transcription factor activity, RNA polymerase II-specific"/>
    <property type="evidence" value="ECO:0007669"/>
    <property type="project" value="TreeGrafter"/>
</dbReference>
<reference evidence="2" key="1">
    <citation type="submission" date="2023-04" db="EMBL/GenBank/DDBJ databases">
        <title>Black Yeasts Isolated from many extreme environments.</title>
        <authorList>
            <person name="Coleine C."/>
            <person name="Stajich J.E."/>
            <person name="Selbmann L."/>
        </authorList>
    </citation>
    <scope>NUCLEOTIDE SEQUENCE</scope>
    <source>
        <strain evidence="2">CCFEE 5312</strain>
    </source>
</reference>
<keyword evidence="3" id="KW-1185">Reference proteome</keyword>
<sequence>MENLGSDTEMQLSPEQPTVALTPGSENRIDVWQQTGSFPYPELQVFPPPPTHEYSKNELRLIHHLSSISNDLLLKGSTKLTIWTQKMPKFLSIASTYPFVMHALLSFSANHLAWTHRSNDARNLHIHHGSIALRGLHEAIGSFSPANSDAVLAASVLMLWQATDWRSWSSLRAGIQSVLNTMQSWTHRAMFAEFLAEEDLVATSYRTHRRRSSVDSNERGGILKRTAQALQRAQVALAGHETELHWLGQLLTYVQRLQGMAPARTPEEQFAQFYYLRKWLFWVPVALLQRTQGQGPAMLTLAQFYATALALEPLFPDLGSSFCSAIALPPMEAIISVTNSMQSEQMMSPALMEIANVMQYPLHVAQQYRSRAVQIQQMAISQGMSFTGISPATMGSASVGNLSPAFAPPALHYSHSQAPSATQSPFLEVPPTHPGFSYGTQGWGAVPSPGLPAQNYQTQDEQLYGYLSSNNLGGGFVPSPIWT</sequence>
<dbReference type="InterPro" id="IPR052400">
    <property type="entry name" value="Zn2-C6_fungal_TF"/>
</dbReference>
<name>A0AAJ0LVQ9_9PEZI</name>
<dbReference type="Proteomes" id="UP001271007">
    <property type="component" value="Unassembled WGS sequence"/>
</dbReference>
<gene>
    <name evidence="2" type="ORF">LTR09_001497</name>
</gene>
<evidence type="ECO:0000256" key="1">
    <source>
        <dbReference type="SAM" id="MobiDB-lite"/>
    </source>
</evidence>
<dbReference type="EMBL" id="JAWDJX010000003">
    <property type="protein sequence ID" value="KAK3057315.1"/>
    <property type="molecule type" value="Genomic_DNA"/>
</dbReference>
<dbReference type="InterPro" id="IPR021858">
    <property type="entry name" value="Fun_TF"/>
</dbReference>
<feature type="region of interest" description="Disordered" evidence="1">
    <location>
        <begin position="1"/>
        <end position="24"/>
    </location>
</feature>